<evidence type="ECO:0000259" key="1">
    <source>
        <dbReference type="Pfam" id="PF16363"/>
    </source>
</evidence>
<dbReference type="PANTHER" id="PTHR43000">
    <property type="entry name" value="DTDP-D-GLUCOSE 4,6-DEHYDRATASE-RELATED"/>
    <property type="match status" value="1"/>
</dbReference>
<dbReference type="UniPathway" id="UPA00796">
    <property type="reaction ID" value="UER00771"/>
</dbReference>
<protein>
    <recommendedName>
        <fullName evidence="1">NAD(P)-binding domain-containing protein</fullName>
    </recommendedName>
</protein>
<proteinExistence type="predicted"/>
<dbReference type="InterPro" id="IPR036291">
    <property type="entry name" value="NAD(P)-bd_dom_sf"/>
</dbReference>
<reference evidence="2" key="1">
    <citation type="journal article" date="2015" name="Nature">
        <title>Complex archaea that bridge the gap between prokaryotes and eukaryotes.</title>
        <authorList>
            <person name="Spang A."/>
            <person name="Saw J.H."/>
            <person name="Jorgensen S.L."/>
            <person name="Zaremba-Niedzwiedzka K."/>
            <person name="Martijn J."/>
            <person name="Lind A.E."/>
            <person name="van Eijk R."/>
            <person name="Schleper C."/>
            <person name="Guy L."/>
            <person name="Ettema T.J."/>
        </authorList>
    </citation>
    <scope>NUCLEOTIDE SEQUENCE</scope>
</reference>
<evidence type="ECO:0000313" key="2">
    <source>
        <dbReference type="EMBL" id="KKL45735.1"/>
    </source>
</evidence>
<dbReference type="AlphaFoldDB" id="A0A0F9ELF3"/>
<dbReference type="Pfam" id="PF16363">
    <property type="entry name" value="GDP_Man_Dehyd"/>
    <property type="match status" value="1"/>
</dbReference>
<dbReference type="EMBL" id="LAZR01034280">
    <property type="protein sequence ID" value="KKL45735.1"/>
    <property type="molecule type" value="Genomic_DNA"/>
</dbReference>
<gene>
    <name evidence="2" type="ORF">LCGC14_2352670</name>
</gene>
<dbReference type="GO" id="GO:0033320">
    <property type="term" value="P:UDP-D-xylose biosynthetic process"/>
    <property type="evidence" value="ECO:0007669"/>
    <property type="project" value="UniProtKB-UniPathway"/>
</dbReference>
<comment type="caution">
    <text evidence="2">The sequence shown here is derived from an EMBL/GenBank/DDBJ whole genome shotgun (WGS) entry which is preliminary data.</text>
</comment>
<dbReference type="InterPro" id="IPR016040">
    <property type="entry name" value="NAD(P)-bd_dom"/>
</dbReference>
<organism evidence="2">
    <name type="scientific">marine sediment metagenome</name>
    <dbReference type="NCBI Taxonomy" id="412755"/>
    <lineage>
        <taxon>unclassified sequences</taxon>
        <taxon>metagenomes</taxon>
        <taxon>ecological metagenomes</taxon>
    </lineage>
</organism>
<feature type="non-terminal residue" evidence="2">
    <location>
        <position position="1"/>
    </location>
</feature>
<sequence>WQVKKEFKLIFASSSEIYGDLKTTLLHEDLPNQMAIMQQNDYAISKWVNEVQIMNFEKRYGNECMRLRFFNAYGPGEYYHHYRSVVCLFCYRALHGIPYDVYKGYHRVFMYIDDFIPTLANTCESFIRGGVVNIGGVEYRSVEDLSRLILDCLGKDDHLVRYLPEDKHNVVNKRPDITLAKATLGHDPSVTLETGIPKTIEWMREVYRL</sequence>
<accession>A0A0F9ELF3</accession>
<dbReference type="Gene3D" id="3.40.50.720">
    <property type="entry name" value="NAD(P)-binding Rossmann-like Domain"/>
    <property type="match status" value="1"/>
</dbReference>
<name>A0A0F9ELF3_9ZZZZ</name>
<feature type="domain" description="NAD(P)-binding" evidence="1">
    <location>
        <begin position="3"/>
        <end position="198"/>
    </location>
</feature>
<dbReference type="SUPFAM" id="SSF51735">
    <property type="entry name" value="NAD(P)-binding Rossmann-fold domains"/>
    <property type="match status" value="1"/>
</dbReference>